<evidence type="ECO:0000313" key="2">
    <source>
        <dbReference type="Proteomes" id="UP001234989"/>
    </source>
</evidence>
<name>A0AAF0UGI0_SOLVR</name>
<reference evidence="1" key="1">
    <citation type="submission" date="2023-08" db="EMBL/GenBank/DDBJ databases">
        <title>A de novo genome assembly of Solanum verrucosum Schlechtendal, a Mexican diploid species geographically isolated from the other diploid A-genome species in potato relatives.</title>
        <authorList>
            <person name="Hosaka K."/>
        </authorList>
    </citation>
    <scope>NUCLEOTIDE SEQUENCE</scope>
    <source>
        <tissue evidence="1">Young leaves</tissue>
    </source>
</reference>
<organism evidence="1 2">
    <name type="scientific">Solanum verrucosum</name>
    <dbReference type="NCBI Taxonomy" id="315347"/>
    <lineage>
        <taxon>Eukaryota</taxon>
        <taxon>Viridiplantae</taxon>
        <taxon>Streptophyta</taxon>
        <taxon>Embryophyta</taxon>
        <taxon>Tracheophyta</taxon>
        <taxon>Spermatophyta</taxon>
        <taxon>Magnoliopsida</taxon>
        <taxon>eudicotyledons</taxon>
        <taxon>Gunneridae</taxon>
        <taxon>Pentapetalae</taxon>
        <taxon>asterids</taxon>
        <taxon>lamiids</taxon>
        <taxon>Solanales</taxon>
        <taxon>Solanaceae</taxon>
        <taxon>Solanoideae</taxon>
        <taxon>Solaneae</taxon>
        <taxon>Solanum</taxon>
    </lineage>
</organism>
<dbReference type="AlphaFoldDB" id="A0AAF0UGI0"/>
<protein>
    <submittedName>
        <fullName evidence="1">Uncharacterized protein</fullName>
    </submittedName>
</protein>
<dbReference type="Proteomes" id="UP001234989">
    <property type="component" value="Chromosome 9"/>
</dbReference>
<accession>A0AAF0UGI0</accession>
<keyword evidence="2" id="KW-1185">Reference proteome</keyword>
<evidence type="ECO:0000313" key="1">
    <source>
        <dbReference type="EMBL" id="WMV45803.1"/>
    </source>
</evidence>
<dbReference type="EMBL" id="CP133620">
    <property type="protein sequence ID" value="WMV45803.1"/>
    <property type="molecule type" value="Genomic_DNA"/>
</dbReference>
<sequence>MISHSRNLSGIGKIIPRAFQPYLELHLTHPELGVMVV</sequence>
<gene>
    <name evidence="1" type="ORF">MTR67_039188</name>
</gene>
<proteinExistence type="predicted"/>